<keyword evidence="8" id="KW-0028">Amino-acid biosynthesis</keyword>
<dbReference type="HOGENOM" id="CLU_014658_3_1_10"/>
<evidence type="ECO:0000256" key="6">
    <source>
        <dbReference type="ARBA" id="ARBA00022962"/>
    </source>
</evidence>
<dbReference type="PATRIC" id="fig|402612.5.peg.2022"/>
<feature type="active site" description="For GATase activity" evidence="8">
    <location>
        <position position="2"/>
    </location>
</feature>
<dbReference type="STRING" id="402612.FP1997"/>
<evidence type="ECO:0000256" key="1">
    <source>
        <dbReference type="ARBA" id="ARBA00005187"/>
    </source>
</evidence>
<dbReference type="OrthoDB" id="9763290at2"/>
<proteinExistence type="inferred from homology"/>
<dbReference type="eggNOG" id="COG0367">
    <property type="taxonomic scope" value="Bacteria"/>
</dbReference>
<dbReference type="KEGG" id="fps:FP1997"/>
<dbReference type="InterPro" id="IPR017932">
    <property type="entry name" value="GATase_2_dom"/>
</dbReference>
<dbReference type="InterPro" id="IPR051786">
    <property type="entry name" value="ASN_synthetase/amidase"/>
</dbReference>
<dbReference type="GO" id="GO:0004066">
    <property type="term" value="F:asparagine synthase (glutamine-hydrolyzing) activity"/>
    <property type="evidence" value="ECO:0007669"/>
    <property type="project" value="UniProtKB-EC"/>
</dbReference>
<gene>
    <name evidence="12" type="primary">asnB</name>
    <name evidence="12" type="ordered locus">FP1997</name>
</gene>
<comment type="similarity">
    <text evidence="2">Belongs to the asparagine synthetase family.</text>
</comment>
<sequence length="615" mass="71388">MCGINGILHLSSKLVDKNQLVKMRDVLAHRGPDDAGIFIEKNIGLGHRRLAIIDTSSAGHQPFYSENGRYVIVFNGEIYNYKDFYAELKDKGVALKSDSDTEVLLKLYELYGLEILPRLNGMFAFAIWDKEQKKLVLARDRMGVKPLYYSLYQSTLYFASEQKALFASGIPIQISESGLEEYFFNRFVAGENTLYNHVNKILPGHYMTIYENGNSKTTKWWNLKEEIQNHETIANPKKWFEETFFESVRLRMVSDVPVGVLLSGGLDSGSILSSLYHQDYKNIQTFNIGFSEEKHNESYLAKNITEEYNYEYNSMKVEGDLLYDSLLESSYFQDEPLMHLNEPHLLAVSKLANAKVKVLLSGEGADELMGGYVRYKALRRPTLLKAISYLSNFNFLNNNPRFNKLLRYSKITNNSDLVLFNSTSVYPNDIHEFYGEKKEPINEYRYQLLNEAKELYPNSLQRQALYFDQHTYMCSLLDRNDRCTMGASIECREPFLDQRLVAGLGTLDDNWLFSGKKGKYILKNTMQDKLPQDILNFKKIGLSVPWENQLLSNDKFKEELRNFAKSEIFSMPFLENLNGKKIVEQIEKGDKKIIPYIMPLFMLHIWQKKYFQKFI</sequence>
<feature type="domain" description="Glutamine amidotransferase type-2" evidence="11">
    <location>
        <begin position="2"/>
        <end position="212"/>
    </location>
</feature>
<dbReference type="CDD" id="cd01991">
    <property type="entry name" value="Asn_synthase_B_C"/>
    <property type="match status" value="1"/>
</dbReference>
<dbReference type="InterPro" id="IPR029055">
    <property type="entry name" value="Ntn_hydrolases_N"/>
</dbReference>
<dbReference type="SUPFAM" id="SSF56235">
    <property type="entry name" value="N-terminal nucleophile aminohydrolases (Ntn hydrolases)"/>
    <property type="match status" value="1"/>
</dbReference>
<dbReference type="PROSITE" id="PS51278">
    <property type="entry name" value="GATASE_TYPE_2"/>
    <property type="match status" value="1"/>
</dbReference>
<evidence type="ECO:0000256" key="4">
    <source>
        <dbReference type="ARBA" id="ARBA00022741"/>
    </source>
</evidence>
<comment type="catalytic activity">
    <reaction evidence="7">
        <text>L-aspartate + L-glutamine + ATP + H2O = L-asparagine + L-glutamate + AMP + diphosphate + H(+)</text>
        <dbReference type="Rhea" id="RHEA:12228"/>
        <dbReference type="ChEBI" id="CHEBI:15377"/>
        <dbReference type="ChEBI" id="CHEBI:15378"/>
        <dbReference type="ChEBI" id="CHEBI:29985"/>
        <dbReference type="ChEBI" id="CHEBI:29991"/>
        <dbReference type="ChEBI" id="CHEBI:30616"/>
        <dbReference type="ChEBI" id="CHEBI:33019"/>
        <dbReference type="ChEBI" id="CHEBI:58048"/>
        <dbReference type="ChEBI" id="CHEBI:58359"/>
        <dbReference type="ChEBI" id="CHEBI:456215"/>
        <dbReference type="EC" id="6.3.5.4"/>
    </reaction>
</comment>
<dbReference type="GO" id="GO:0005524">
    <property type="term" value="F:ATP binding"/>
    <property type="evidence" value="ECO:0007669"/>
    <property type="project" value="UniProtKB-KW"/>
</dbReference>
<dbReference type="Gene3D" id="3.60.20.10">
    <property type="entry name" value="Glutamine Phosphoribosylpyrophosphate, subunit 1, domain 1"/>
    <property type="match status" value="1"/>
</dbReference>
<evidence type="ECO:0000256" key="2">
    <source>
        <dbReference type="ARBA" id="ARBA00005752"/>
    </source>
</evidence>
<keyword evidence="6 8" id="KW-0315">Glutamine amidotransferase</keyword>
<dbReference type="Gene3D" id="3.40.50.620">
    <property type="entry name" value="HUPs"/>
    <property type="match status" value="1"/>
</dbReference>
<evidence type="ECO:0000256" key="3">
    <source>
        <dbReference type="ARBA" id="ARBA00012737"/>
    </source>
</evidence>
<keyword evidence="13" id="KW-1185">Reference proteome</keyword>
<dbReference type="CDD" id="cd00712">
    <property type="entry name" value="AsnB"/>
    <property type="match status" value="1"/>
</dbReference>
<accession>A6H137</accession>
<dbReference type="AlphaFoldDB" id="A6H137"/>
<dbReference type="InterPro" id="IPR014729">
    <property type="entry name" value="Rossmann-like_a/b/a_fold"/>
</dbReference>
<evidence type="ECO:0000259" key="11">
    <source>
        <dbReference type="PROSITE" id="PS51278"/>
    </source>
</evidence>
<keyword evidence="4 9" id="KW-0547">Nucleotide-binding</keyword>
<dbReference type="SUPFAM" id="SSF52402">
    <property type="entry name" value="Adenine nucleotide alpha hydrolases-like"/>
    <property type="match status" value="1"/>
</dbReference>
<keyword evidence="5 9" id="KW-0067">ATP-binding</keyword>
<dbReference type="EMBL" id="AM398681">
    <property type="protein sequence ID" value="CAL44061.1"/>
    <property type="molecule type" value="Genomic_DNA"/>
</dbReference>
<dbReference type="GO" id="GO:0005829">
    <property type="term" value="C:cytosol"/>
    <property type="evidence" value="ECO:0007669"/>
    <property type="project" value="TreeGrafter"/>
</dbReference>
<dbReference type="GO" id="GO:0006529">
    <property type="term" value="P:asparagine biosynthetic process"/>
    <property type="evidence" value="ECO:0007669"/>
    <property type="project" value="UniProtKB-KW"/>
</dbReference>
<evidence type="ECO:0000256" key="7">
    <source>
        <dbReference type="ARBA" id="ARBA00048741"/>
    </source>
</evidence>
<organism evidence="12 13">
    <name type="scientific">Flavobacterium psychrophilum (strain ATCC 49511 / DSM 21280 / CIP 103535 / JIP02/86)</name>
    <dbReference type="NCBI Taxonomy" id="402612"/>
    <lineage>
        <taxon>Bacteria</taxon>
        <taxon>Pseudomonadati</taxon>
        <taxon>Bacteroidota</taxon>
        <taxon>Flavobacteriia</taxon>
        <taxon>Flavobacteriales</taxon>
        <taxon>Flavobacteriaceae</taxon>
        <taxon>Flavobacterium</taxon>
    </lineage>
</organism>
<evidence type="ECO:0000256" key="8">
    <source>
        <dbReference type="PIRSR" id="PIRSR001589-1"/>
    </source>
</evidence>
<dbReference type="Pfam" id="PF00733">
    <property type="entry name" value="Asn_synthase"/>
    <property type="match status" value="1"/>
</dbReference>
<dbReference type="GeneID" id="66551820"/>
<feature type="binding site" evidence="9">
    <location>
        <begin position="361"/>
        <end position="362"/>
    </location>
    <ligand>
        <name>ATP</name>
        <dbReference type="ChEBI" id="CHEBI:30616"/>
    </ligand>
</feature>
<dbReference type="Proteomes" id="UP000006394">
    <property type="component" value="Chromosome"/>
</dbReference>
<dbReference type="RefSeq" id="WP_011964098.1">
    <property type="nucleotide sequence ID" value="NC_009613.3"/>
</dbReference>
<feature type="site" description="Important for beta-aspartyl-AMP intermediate formation" evidence="10">
    <location>
        <position position="363"/>
    </location>
</feature>
<reference evidence="12 13" key="1">
    <citation type="journal article" date="2007" name="Nat. Biotechnol.">
        <title>Complete genome sequence of the fish pathogen Flavobacterium psychrophilum.</title>
        <authorList>
            <person name="Duchaud E."/>
            <person name="Boussaha M."/>
            <person name="Loux V."/>
            <person name="Bernardet J.F."/>
            <person name="Michel C."/>
            <person name="Kerouault B."/>
            <person name="Mondot S."/>
            <person name="Nicolas P."/>
            <person name="Bossy R."/>
            <person name="Caron C."/>
            <person name="Bessieres P."/>
            <person name="Gibrat J.F."/>
            <person name="Claverol S."/>
            <person name="Dumetz F."/>
            <person name="Le Henaff M."/>
            <person name="Benmansour A."/>
        </authorList>
    </citation>
    <scope>NUCLEOTIDE SEQUENCE [LARGE SCALE GENOMIC DNA]</scope>
    <source>
        <strain evidence="13">ATCC 49511 / DSM 21280 / CIP 103535 / JIP02/86</strain>
    </source>
</reference>
<evidence type="ECO:0000256" key="5">
    <source>
        <dbReference type="ARBA" id="ARBA00022840"/>
    </source>
</evidence>
<keyword evidence="12" id="KW-0436">Ligase</keyword>
<evidence type="ECO:0000256" key="9">
    <source>
        <dbReference type="PIRSR" id="PIRSR001589-2"/>
    </source>
</evidence>
<dbReference type="PIRSF" id="PIRSF001589">
    <property type="entry name" value="Asn_synthetase_glu-h"/>
    <property type="match status" value="1"/>
</dbReference>
<name>A6H137_FLAPJ</name>
<dbReference type="InterPro" id="IPR006426">
    <property type="entry name" value="Asn_synth_AEB"/>
</dbReference>
<dbReference type="InterPro" id="IPR033738">
    <property type="entry name" value="AsnB_N"/>
</dbReference>
<evidence type="ECO:0000256" key="10">
    <source>
        <dbReference type="PIRSR" id="PIRSR001589-3"/>
    </source>
</evidence>
<dbReference type="NCBIfam" id="TIGR01536">
    <property type="entry name" value="asn_synth_AEB"/>
    <property type="match status" value="1"/>
</dbReference>
<evidence type="ECO:0000313" key="12">
    <source>
        <dbReference type="EMBL" id="CAL44061.1"/>
    </source>
</evidence>
<feature type="binding site" evidence="9">
    <location>
        <position position="288"/>
    </location>
    <ligand>
        <name>ATP</name>
        <dbReference type="ChEBI" id="CHEBI:30616"/>
    </ligand>
</feature>
<protein>
    <recommendedName>
        <fullName evidence="3">asparagine synthase (glutamine-hydrolyzing)</fullName>
        <ecNumber evidence="3">6.3.5.4</ecNumber>
    </recommendedName>
</protein>
<evidence type="ECO:0000313" key="13">
    <source>
        <dbReference type="Proteomes" id="UP000006394"/>
    </source>
</evidence>
<comment type="pathway">
    <text evidence="1">Amino-acid biosynthesis; L-asparagine biosynthesis; L-asparagine from L-aspartate (L-Gln route): step 1/1.</text>
</comment>
<keyword evidence="8" id="KW-0061">Asparagine biosynthesis</keyword>
<dbReference type="PANTHER" id="PTHR43284:SF1">
    <property type="entry name" value="ASPARAGINE SYNTHETASE"/>
    <property type="match status" value="1"/>
</dbReference>
<dbReference type="EC" id="6.3.5.4" evidence="3"/>
<dbReference type="InterPro" id="IPR001962">
    <property type="entry name" value="Asn_synthase"/>
</dbReference>
<feature type="binding site" evidence="9">
    <location>
        <position position="261"/>
    </location>
    <ligand>
        <name>ATP</name>
        <dbReference type="ChEBI" id="CHEBI:30616"/>
    </ligand>
</feature>
<dbReference type="PANTHER" id="PTHR43284">
    <property type="entry name" value="ASPARAGINE SYNTHETASE (GLUTAMINE-HYDROLYZING)"/>
    <property type="match status" value="1"/>
</dbReference>
<feature type="binding site" evidence="9">
    <location>
        <position position="100"/>
    </location>
    <ligand>
        <name>L-glutamine</name>
        <dbReference type="ChEBI" id="CHEBI:58359"/>
    </ligand>
</feature>
<dbReference type="Pfam" id="PF13522">
    <property type="entry name" value="GATase_6"/>
    <property type="match status" value="1"/>
</dbReference>
<dbReference type="EnsemblBacteria" id="CAL44061">
    <property type="protein sequence ID" value="CAL44061"/>
    <property type="gene ID" value="FP1997"/>
</dbReference>